<dbReference type="Proteomes" id="UP000676601">
    <property type="component" value="Unassembled WGS sequence"/>
</dbReference>
<feature type="transmembrane region" description="Helical" evidence="6">
    <location>
        <begin position="20"/>
        <end position="38"/>
    </location>
</feature>
<evidence type="ECO:0000256" key="3">
    <source>
        <dbReference type="ARBA" id="ARBA00022692"/>
    </source>
</evidence>
<accession>A0ABQ4LGF3</accession>
<feature type="transmembrane region" description="Helical" evidence="6">
    <location>
        <begin position="85"/>
        <end position="103"/>
    </location>
</feature>
<keyword evidence="5 6" id="KW-0472">Membrane</keyword>
<keyword evidence="2" id="KW-1003">Cell membrane</keyword>
<dbReference type="PANTHER" id="PTHR33545">
    <property type="entry name" value="UPF0750 MEMBRANE PROTEIN YITT-RELATED"/>
    <property type="match status" value="1"/>
</dbReference>
<evidence type="ECO:0000256" key="6">
    <source>
        <dbReference type="SAM" id="Phobius"/>
    </source>
</evidence>
<keyword evidence="3 6" id="KW-0812">Transmembrane</keyword>
<dbReference type="PANTHER" id="PTHR33545:SF3">
    <property type="entry name" value="UPF0750 MEMBRANE PROTEIN YQFU"/>
    <property type="match status" value="1"/>
</dbReference>
<keyword evidence="9" id="KW-1185">Reference proteome</keyword>
<dbReference type="Pfam" id="PF02588">
    <property type="entry name" value="YitT_membrane"/>
    <property type="match status" value="1"/>
</dbReference>
<sequence length="290" mass="31906">MSMAKTHKKLSFADLVKKFVFITVGAVLMAVALEVFLVPNEIIDGGITGISIVLSKVTTFPLGIFLFIINLPFLFLGYKQIGKTFAFSTLYGIAVMSVTTQLLHHVSPFTNEKILAVLFGGLILGLGVGLVIRFGGSLDGTEIVAILLSKKLRMPVGQIIMIMNVFIFIVAGFVFGWDSAMYSIFTYYMASKVMDIVVEGLNESKSVTIISNEYEEISQTIQDRLGRSTTFMYARGGYSKEDTQVIYCVVTRLELAKLKALVQEIDPKAFIAIEHVSDVLGGNFEKNAIH</sequence>
<feature type="transmembrane region" description="Helical" evidence="6">
    <location>
        <begin position="156"/>
        <end position="177"/>
    </location>
</feature>
<feature type="domain" description="DUF2179" evidence="7">
    <location>
        <begin position="227"/>
        <end position="281"/>
    </location>
</feature>
<organism evidence="8 9">
    <name type="scientific">Paenibacillus cineris</name>
    <dbReference type="NCBI Taxonomy" id="237530"/>
    <lineage>
        <taxon>Bacteria</taxon>
        <taxon>Bacillati</taxon>
        <taxon>Bacillota</taxon>
        <taxon>Bacilli</taxon>
        <taxon>Bacillales</taxon>
        <taxon>Paenibacillaceae</taxon>
        <taxon>Paenibacillus</taxon>
    </lineage>
</organism>
<feature type="transmembrane region" description="Helical" evidence="6">
    <location>
        <begin position="58"/>
        <end position="78"/>
    </location>
</feature>
<evidence type="ECO:0000256" key="1">
    <source>
        <dbReference type="ARBA" id="ARBA00004651"/>
    </source>
</evidence>
<evidence type="ECO:0000313" key="8">
    <source>
        <dbReference type="EMBL" id="GIO55536.1"/>
    </source>
</evidence>
<protein>
    <submittedName>
        <fullName evidence="8">Membrane protein</fullName>
    </submittedName>
</protein>
<evidence type="ECO:0000313" key="9">
    <source>
        <dbReference type="Proteomes" id="UP000676601"/>
    </source>
</evidence>
<evidence type="ECO:0000256" key="2">
    <source>
        <dbReference type="ARBA" id="ARBA00022475"/>
    </source>
</evidence>
<dbReference type="EMBL" id="BORU01000001">
    <property type="protein sequence ID" value="GIO55536.1"/>
    <property type="molecule type" value="Genomic_DNA"/>
</dbReference>
<dbReference type="PIRSF" id="PIRSF006483">
    <property type="entry name" value="Membrane_protein_YitT"/>
    <property type="match status" value="1"/>
</dbReference>
<dbReference type="Gene3D" id="3.30.70.120">
    <property type="match status" value="1"/>
</dbReference>
<dbReference type="InterPro" id="IPR051461">
    <property type="entry name" value="UPF0750_membrane"/>
</dbReference>
<dbReference type="CDD" id="cd16380">
    <property type="entry name" value="YitT_C"/>
    <property type="match status" value="1"/>
</dbReference>
<gene>
    <name evidence="8" type="ORF">J21TS7_38540</name>
</gene>
<keyword evidence="4 6" id="KW-1133">Transmembrane helix</keyword>
<evidence type="ECO:0000256" key="4">
    <source>
        <dbReference type="ARBA" id="ARBA00022989"/>
    </source>
</evidence>
<reference evidence="8 9" key="1">
    <citation type="submission" date="2021-03" db="EMBL/GenBank/DDBJ databases">
        <title>Antimicrobial resistance genes in bacteria isolated from Japanese honey, and their potential for conferring macrolide and lincosamide resistance in the American foulbrood pathogen Paenibacillus larvae.</title>
        <authorList>
            <person name="Okamoto M."/>
            <person name="Kumagai M."/>
            <person name="Kanamori H."/>
            <person name="Takamatsu D."/>
        </authorList>
    </citation>
    <scope>NUCLEOTIDE SEQUENCE [LARGE SCALE GENOMIC DNA]</scope>
    <source>
        <strain evidence="8 9">J21TS7</strain>
    </source>
</reference>
<feature type="transmembrane region" description="Helical" evidence="6">
    <location>
        <begin position="115"/>
        <end position="135"/>
    </location>
</feature>
<comment type="subcellular location">
    <subcellularLocation>
        <location evidence="1">Cell membrane</location>
        <topology evidence="1">Multi-pass membrane protein</topology>
    </subcellularLocation>
</comment>
<evidence type="ECO:0000259" key="7">
    <source>
        <dbReference type="Pfam" id="PF10035"/>
    </source>
</evidence>
<proteinExistence type="predicted"/>
<dbReference type="InterPro" id="IPR003740">
    <property type="entry name" value="YitT"/>
</dbReference>
<dbReference type="InterPro" id="IPR019264">
    <property type="entry name" value="DUF2179"/>
</dbReference>
<evidence type="ECO:0000256" key="5">
    <source>
        <dbReference type="ARBA" id="ARBA00023136"/>
    </source>
</evidence>
<name>A0ABQ4LGF3_9BACL</name>
<dbReference type="InterPro" id="IPR015867">
    <property type="entry name" value="N-reg_PII/ATP_PRibTrfase_C"/>
</dbReference>
<comment type="caution">
    <text evidence="8">The sequence shown here is derived from an EMBL/GenBank/DDBJ whole genome shotgun (WGS) entry which is preliminary data.</text>
</comment>
<dbReference type="Pfam" id="PF10035">
    <property type="entry name" value="DUF2179"/>
    <property type="match status" value="1"/>
</dbReference>